<gene>
    <name evidence="2" type="ORF">CHIRRI_LOCUS13823</name>
</gene>
<sequence>MSNFFQKNIGKLRNIGKLSNQSGLKRKSTTYYELTSDHISQILDGQALDFSDSHFQYLNNLVNHDWKNLAGKLKQKFLTSNFTFQNESLKFEKLAEISSEVFNSLSSEQIVDVLDGKELVIGSMIQNRTEFYLERKLIFEDIKVGYIFLEFLQNFKNKTVHDLFERFPEYKVFLSGVPYEALIFIENLQVDKFTLQDIYALIQDIGFDIYAEVVKEIEKQGFIKDYDQFLADLNSDKLKFIQHDFDKVFQEAKKSKIFILSSEAGAGKTVTFEQLAMRIKKKNPIQWVSYIDMKDFVNLYKRFKDGEELLTHILRLGSENEFEKKVFEVLYKSGNAVLLWNGFDEISPDYNKFIIDILTQVRENTQNVQFISTRPLFSLQLRDKFKKRTFQLIPYSKAQQEEFLRKFFTSKNVEKSKIDRNIGKIQKTIKSLLVGGLTSEAKETTRDFNTPLMLKLVAEIYVDNDQVESDNFYEIYQQFVEKKVGVWLDSSPFVKNIVNKLLSRSFNIIEIYQKYSLPNELYEALHLQIIFELKKLKVMSRQIPSGLPKTEISRMGILYINDDTKFEFAHKTLEEFFTAQYFIENIYNADYDVSPEEAYYRLEIFFYIAQNYGYNQVMVTDFMISYLDKVNGVDGQHRVRRGIVMENEGDLRLGRIDFDKKSSKLRLGSDKREFVAKNEILRLSHSESIKNVTILRLGAASFSKTDINGEMRAESNTLVQNDINLRLGSKSGHKIEKLKSLRLSEKSKVQKDNASMLGSDEAMILTKNDTSFRLDHEQSKSQKGYGNNFIPDGRSF</sequence>
<evidence type="ECO:0000313" key="2">
    <source>
        <dbReference type="EMBL" id="CAG9811013.1"/>
    </source>
</evidence>
<reference evidence="2" key="1">
    <citation type="submission" date="2022-01" db="EMBL/GenBank/DDBJ databases">
        <authorList>
            <person name="King R."/>
        </authorList>
    </citation>
    <scope>NUCLEOTIDE SEQUENCE</scope>
</reference>
<feature type="region of interest" description="Disordered" evidence="1">
    <location>
        <begin position="775"/>
        <end position="796"/>
    </location>
</feature>
<dbReference type="InterPro" id="IPR027417">
    <property type="entry name" value="P-loop_NTPase"/>
</dbReference>
<evidence type="ECO:0000313" key="3">
    <source>
        <dbReference type="Proteomes" id="UP001153620"/>
    </source>
</evidence>
<evidence type="ECO:0000256" key="1">
    <source>
        <dbReference type="SAM" id="MobiDB-lite"/>
    </source>
</evidence>
<dbReference type="OrthoDB" id="6693298at2759"/>
<dbReference type="EMBL" id="OU895880">
    <property type="protein sequence ID" value="CAG9811013.1"/>
    <property type="molecule type" value="Genomic_DNA"/>
</dbReference>
<dbReference type="SUPFAM" id="SSF52540">
    <property type="entry name" value="P-loop containing nucleoside triphosphate hydrolases"/>
    <property type="match status" value="1"/>
</dbReference>
<protein>
    <recommendedName>
        <fullName evidence="4">NACHT domain-containing protein</fullName>
    </recommendedName>
</protein>
<proteinExistence type="predicted"/>
<dbReference type="Proteomes" id="UP001153620">
    <property type="component" value="Chromosome 4"/>
</dbReference>
<dbReference type="AlphaFoldDB" id="A0A9N9S4A6"/>
<reference evidence="2" key="2">
    <citation type="submission" date="2022-10" db="EMBL/GenBank/DDBJ databases">
        <authorList>
            <consortium name="ENA_rothamsted_submissions"/>
            <consortium name="culmorum"/>
            <person name="King R."/>
        </authorList>
    </citation>
    <scope>NUCLEOTIDE SEQUENCE</scope>
</reference>
<name>A0A9N9S4A6_9DIPT</name>
<accession>A0A9N9S4A6</accession>
<evidence type="ECO:0008006" key="4">
    <source>
        <dbReference type="Google" id="ProtNLM"/>
    </source>
</evidence>
<organism evidence="2 3">
    <name type="scientific">Chironomus riparius</name>
    <dbReference type="NCBI Taxonomy" id="315576"/>
    <lineage>
        <taxon>Eukaryota</taxon>
        <taxon>Metazoa</taxon>
        <taxon>Ecdysozoa</taxon>
        <taxon>Arthropoda</taxon>
        <taxon>Hexapoda</taxon>
        <taxon>Insecta</taxon>
        <taxon>Pterygota</taxon>
        <taxon>Neoptera</taxon>
        <taxon>Endopterygota</taxon>
        <taxon>Diptera</taxon>
        <taxon>Nematocera</taxon>
        <taxon>Chironomoidea</taxon>
        <taxon>Chironomidae</taxon>
        <taxon>Chironominae</taxon>
        <taxon>Chironomus</taxon>
    </lineage>
</organism>
<keyword evidence="3" id="KW-1185">Reference proteome</keyword>
<dbReference type="Gene3D" id="3.40.50.300">
    <property type="entry name" value="P-loop containing nucleotide triphosphate hydrolases"/>
    <property type="match status" value="1"/>
</dbReference>